<keyword evidence="2" id="KW-1185">Reference proteome</keyword>
<accession>A0A2T0NBK2</accession>
<comment type="caution">
    <text evidence="1">The sequence shown here is derived from an EMBL/GenBank/DDBJ whole genome shotgun (WGS) entry which is preliminary data.</text>
</comment>
<dbReference type="Proteomes" id="UP000238312">
    <property type="component" value="Unassembled WGS sequence"/>
</dbReference>
<dbReference type="AlphaFoldDB" id="A0A2T0NBK2"/>
<gene>
    <name evidence="1" type="ORF">B0I32_101476</name>
</gene>
<sequence>MMATREQIDAARRHIEELRDYHVNDVTALIRLVDDGALKGASGDRLAADLRAWDRGFRDRFTRALSLLDSLQPSDQGTAGVSR</sequence>
<protein>
    <submittedName>
        <fullName evidence="1">Uncharacterized protein</fullName>
    </submittedName>
</protein>
<evidence type="ECO:0000313" key="2">
    <source>
        <dbReference type="Proteomes" id="UP000238312"/>
    </source>
</evidence>
<organism evidence="1 2">
    <name type="scientific">Nonomuraea fuscirosea</name>
    <dbReference type="NCBI Taxonomy" id="1291556"/>
    <lineage>
        <taxon>Bacteria</taxon>
        <taxon>Bacillati</taxon>
        <taxon>Actinomycetota</taxon>
        <taxon>Actinomycetes</taxon>
        <taxon>Streptosporangiales</taxon>
        <taxon>Streptosporangiaceae</taxon>
        <taxon>Nonomuraea</taxon>
    </lineage>
</organism>
<dbReference type="EMBL" id="PVNG01000001">
    <property type="protein sequence ID" value="PRX70388.1"/>
    <property type="molecule type" value="Genomic_DNA"/>
</dbReference>
<evidence type="ECO:0000313" key="1">
    <source>
        <dbReference type="EMBL" id="PRX70388.1"/>
    </source>
</evidence>
<reference evidence="1 2" key="1">
    <citation type="submission" date="2018-03" db="EMBL/GenBank/DDBJ databases">
        <title>Genomic Encyclopedia of Type Strains, Phase III (KMG-III): the genomes of soil and plant-associated and newly described type strains.</title>
        <authorList>
            <person name="Whitman W."/>
        </authorList>
    </citation>
    <scope>NUCLEOTIDE SEQUENCE [LARGE SCALE GENOMIC DNA]</scope>
    <source>
        <strain evidence="1 2">CGMCC 4.7104</strain>
    </source>
</reference>
<proteinExistence type="predicted"/>
<dbReference type="RefSeq" id="WP_106234470.1">
    <property type="nucleotide sequence ID" value="NZ_PVNG01000001.1"/>
</dbReference>
<name>A0A2T0NBK2_9ACTN</name>
<dbReference type="OrthoDB" id="3537083at2"/>